<dbReference type="RefSeq" id="WP_377812580.1">
    <property type="nucleotide sequence ID" value="NZ_JBHRSJ010000001.1"/>
</dbReference>
<dbReference type="SUPFAM" id="SSF56784">
    <property type="entry name" value="HAD-like"/>
    <property type="match status" value="1"/>
</dbReference>
<keyword evidence="2" id="KW-1185">Reference proteome</keyword>
<dbReference type="InterPro" id="IPR036412">
    <property type="entry name" value="HAD-like_sf"/>
</dbReference>
<accession>A0ABV7APM7</accession>
<dbReference type="Gene3D" id="3.40.50.1000">
    <property type="entry name" value="HAD superfamily/HAD-like"/>
    <property type="match status" value="1"/>
</dbReference>
<gene>
    <name evidence="1" type="ORF">ACFOJE_02110</name>
</gene>
<dbReference type="EMBL" id="JBHRSJ010000001">
    <property type="protein sequence ID" value="MFC2971010.1"/>
    <property type="molecule type" value="Genomic_DNA"/>
</dbReference>
<dbReference type="InterPro" id="IPR023214">
    <property type="entry name" value="HAD_sf"/>
</dbReference>
<protein>
    <submittedName>
        <fullName evidence="1">HAD family hydrolase</fullName>
    </submittedName>
</protein>
<sequence length="156" mass="16300">MIEVTIPGFRKLQIEHVVCDYNGTLAVDGTLLPGVSELIRELASKIQVHVITADTFGVAASQLSGLPVELTIIPMSSQAEAKLDFVSKLGGDGVVAIGNGLNDRRMLSAAAVGIALIQREGAAASTLACADVVSTSIVDALDLLRHPKRLIATLRS</sequence>
<evidence type="ECO:0000313" key="2">
    <source>
        <dbReference type="Proteomes" id="UP001595457"/>
    </source>
</evidence>
<proteinExistence type="predicted"/>
<reference evidence="2" key="1">
    <citation type="journal article" date="2019" name="Int. J. Syst. Evol. Microbiol.">
        <title>The Global Catalogue of Microorganisms (GCM) 10K type strain sequencing project: providing services to taxonomists for standard genome sequencing and annotation.</title>
        <authorList>
            <consortium name="The Broad Institute Genomics Platform"/>
            <consortium name="The Broad Institute Genome Sequencing Center for Infectious Disease"/>
            <person name="Wu L."/>
            <person name="Ma J."/>
        </authorList>
    </citation>
    <scope>NUCLEOTIDE SEQUENCE [LARGE SCALE GENOMIC DNA]</scope>
    <source>
        <strain evidence="2">KCTC 62195</strain>
    </source>
</reference>
<comment type="caution">
    <text evidence="1">The sequence shown here is derived from an EMBL/GenBank/DDBJ whole genome shotgun (WGS) entry which is preliminary data.</text>
</comment>
<keyword evidence="1" id="KW-0378">Hydrolase</keyword>
<evidence type="ECO:0000313" key="1">
    <source>
        <dbReference type="EMBL" id="MFC2971010.1"/>
    </source>
</evidence>
<name>A0ABV7APM7_9GAMM</name>
<organism evidence="1 2">
    <name type="scientific">Azotobacter bryophylli</name>
    <dbReference type="NCBI Taxonomy" id="1986537"/>
    <lineage>
        <taxon>Bacteria</taxon>
        <taxon>Pseudomonadati</taxon>
        <taxon>Pseudomonadota</taxon>
        <taxon>Gammaproteobacteria</taxon>
        <taxon>Pseudomonadales</taxon>
        <taxon>Pseudomonadaceae</taxon>
        <taxon>Azotobacter</taxon>
    </lineage>
</organism>
<dbReference type="GO" id="GO:0016787">
    <property type="term" value="F:hydrolase activity"/>
    <property type="evidence" value="ECO:0007669"/>
    <property type="project" value="UniProtKB-KW"/>
</dbReference>
<dbReference type="Proteomes" id="UP001595457">
    <property type="component" value="Unassembled WGS sequence"/>
</dbReference>